<evidence type="ECO:0000313" key="8">
    <source>
        <dbReference type="Proteomes" id="UP000565078"/>
    </source>
</evidence>
<sequence length="261" mass="28524">MTSVLYAMWLRQLKRYWRSKPRIIGALGQPLLFLVALGFGFGPIFEKAGGGNYIAFLAPGIIAMSILFTAMFAGIEVIWDRQFGFLKETLVAPVPRWKIMLGRTLGGATVAMLQGIVVLAICMLIGFSPQSLLMLPLAFLFMFLLALLFTAFGTGLASMLDDMQAFPIIMNFLVMPIFFLSGALFPIESLPEPVKTITLLDPLTYAVDGLRGSLSGTSQIGIIPDLAIVSALSLIALAAGSWLFSKIQVLNKFILASFWWT</sequence>
<dbReference type="PANTHER" id="PTHR43229:SF2">
    <property type="entry name" value="NODULATION PROTEIN J"/>
    <property type="match status" value="1"/>
</dbReference>
<comment type="subcellular location">
    <subcellularLocation>
        <location evidence="1">Membrane</location>
        <topology evidence="1">Multi-pass membrane protein</topology>
    </subcellularLocation>
</comment>
<evidence type="ECO:0000256" key="1">
    <source>
        <dbReference type="ARBA" id="ARBA00004141"/>
    </source>
</evidence>
<dbReference type="InterPro" id="IPR051784">
    <property type="entry name" value="Nod_factor_ABC_transporter"/>
</dbReference>
<feature type="transmembrane region" description="Helical" evidence="5">
    <location>
        <begin position="133"/>
        <end position="156"/>
    </location>
</feature>
<keyword evidence="3 5" id="KW-1133">Transmembrane helix</keyword>
<feature type="domain" description="ABC transmembrane type-2" evidence="6">
    <location>
        <begin position="21"/>
        <end position="247"/>
    </location>
</feature>
<comment type="caution">
    <text evidence="7">The sequence shown here is derived from an EMBL/GenBank/DDBJ whole genome shotgun (WGS) entry which is preliminary data.</text>
</comment>
<dbReference type="Proteomes" id="UP000565078">
    <property type="component" value="Unassembled WGS sequence"/>
</dbReference>
<gene>
    <name evidence="7" type="ORF">HA254_05130</name>
</gene>
<organism evidence="7 8">
    <name type="scientific">Candidatus Iainarchaeum sp</name>
    <dbReference type="NCBI Taxonomy" id="3101447"/>
    <lineage>
        <taxon>Archaea</taxon>
        <taxon>Candidatus Iainarchaeota</taxon>
        <taxon>Candidatus Iainarchaeia</taxon>
        <taxon>Candidatus Iainarchaeales</taxon>
        <taxon>Candidatus Iainarchaeaceae</taxon>
        <taxon>Candidatus Iainarchaeum</taxon>
    </lineage>
</organism>
<dbReference type="Pfam" id="PF01061">
    <property type="entry name" value="ABC2_membrane"/>
    <property type="match status" value="1"/>
</dbReference>
<evidence type="ECO:0000256" key="5">
    <source>
        <dbReference type="SAM" id="Phobius"/>
    </source>
</evidence>
<evidence type="ECO:0000259" key="6">
    <source>
        <dbReference type="PROSITE" id="PS51012"/>
    </source>
</evidence>
<dbReference type="AlphaFoldDB" id="A0A7J4IYU9"/>
<dbReference type="InterPro" id="IPR000412">
    <property type="entry name" value="ABC_2_transport"/>
</dbReference>
<dbReference type="EMBL" id="DUGC01000079">
    <property type="protein sequence ID" value="HIH10020.1"/>
    <property type="molecule type" value="Genomic_DNA"/>
</dbReference>
<evidence type="ECO:0000256" key="4">
    <source>
        <dbReference type="ARBA" id="ARBA00023136"/>
    </source>
</evidence>
<dbReference type="PANTHER" id="PTHR43229">
    <property type="entry name" value="NODULATION PROTEIN J"/>
    <property type="match status" value="1"/>
</dbReference>
<dbReference type="GO" id="GO:0043190">
    <property type="term" value="C:ATP-binding cassette (ABC) transporter complex"/>
    <property type="evidence" value="ECO:0007669"/>
    <property type="project" value="InterPro"/>
</dbReference>
<evidence type="ECO:0000256" key="3">
    <source>
        <dbReference type="ARBA" id="ARBA00022989"/>
    </source>
</evidence>
<proteinExistence type="predicted"/>
<dbReference type="InterPro" id="IPR013525">
    <property type="entry name" value="ABC2_TM"/>
</dbReference>
<feature type="transmembrane region" description="Helical" evidence="5">
    <location>
        <begin position="100"/>
        <end position="127"/>
    </location>
</feature>
<reference evidence="8" key="1">
    <citation type="journal article" date="2020" name="bioRxiv">
        <title>A rank-normalized archaeal taxonomy based on genome phylogeny resolves widespread incomplete and uneven classifications.</title>
        <authorList>
            <person name="Rinke C."/>
            <person name="Chuvochina M."/>
            <person name="Mussig A.J."/>
            <person name="Chaumeil P.-A."/>
            <person name="Waite D.W."/>
            <person name="Whitman W.B."/>
            <person name="Parks D.H."/>
            <person name="Hugenholtz P."/>
        </authorList>
    </citation>
    <scope>NUCLEOTIDE SEQUENCE [LARGE SCALE GENOMIC DNA]</scope>
</reference>
<feature type="transmembrane region" description="Helical" evidence="5">
    <location>
        <begin position="168"/>
        <end position="187"/>
    </location>
</feature>
<dbReference type="InterPro" id="IPR047817">
    <property type="entry name" value="ABC2_TM_bact-type"/>
</dbReference>
<accession>A0A7J4IYU9</accession>
<name>A0A7J4IYU9_9ARCH</name>
<dbReference type="PROSITE" id="PS51012">
    <property type="entry name" value="ABC_TM2"/>
    <property type="match status" value="1"/>
</dbReference>
<dbReference type="PIRSF" id="PIRSF006648">
    <property type="entry name" value="DrrB"/>
    <property type="match status" value="1"/>
</dbReference>
<feature type="transmembrane region" description="Helical" evidence="5">
    <location>
        <begin position="53"/>
        <end position="79"/>
    </location>
</feature>
<dbReference type="PRINTS" id="PR00164">
    <property type="entry name" value="ABC2TRNSPORT"/>
</dbReference>
<protein>
    <submittedName>
        <fullName evidence="7">ABC transporter permease</fullName>
    </submittedName>
</protein>
<keyword evidence="4 5" id="KW-0472">Membrane</keyword>
<evidence type="ECO:0000313" key="7">
    <source>
        <dbReference type="EMBL" id="HIH10020.1"/>
    </source>
</evidence>
<keyword evidence="2 5" id="KW-0812">Transmembrane</keyword>
<dbReference type="GO" id="GO:0140359">
    <property type="term" value="F:ABC-type transporter activity"/>
    <property type="evidence" value="ECO:0007669"/>
    <property type="project" value="InterPro"/>
</dbReference>
<feature type="transmembrane region" description="Helical" evidence="5">
    <location>
        <begin position="220"/>
        <end position="244"/>
    </location>
</feature>
<feature type="transmembrane region" description="Helical" evidence="5">
    <location>
        <begin position="21"/>
        <end position="41"/>
    </location>
</feature>
<evidence type="ECO:0000256" key="2">
    <source>
        <dbReference type="ARBA" id="ARBA00022692"/>
    </source>
</evidence>